<name>A0A146JWY1_9EUKA</name>
<evidence type="ECO:0000313" key="1">
    <source>
        <dbReference type="EMBL" id="JAP89122.1"/>
    </source>
</evidence>
<gene>
    <name evidence="1" type="ORF">TPC1_31383</name>
</gene>
<feature type="non-terminal residue" evidence="1">
    <location>
        <position position="1"/>
    </location>
</feature>
<evidence type="ECO:0008006" key="2">
    <source>
        <dbReference type="Google" id="ProtNLM"/>
    </source>
</evidence>
<dbReference type="AlphaFoldDB" id="A0A146JWY1"/>
<dbReference type="Gene3D" id="3.80.10.10">
    <property type="entry name" value="Ribonuclease Inhibitor"/>
    <property type="match status" value="1"/>
</dbReference>
<organism evidence="1">
    <name type="scientific">Trepomonas sp. PC1</name>
    <dbReference type="NCBI Taxonomy" id="1076344"/>
    <lineage>
        <taxon>Eukaryota</taxon>
        <taxon>Metamonada</taxon>
        <taxon>Diplomonadida</taxon>
        <taxon>Hexamitidae</taxon>
        <taxon>Hexamitinae</taxon>
        <taxon>Trepomonas</taxon>
    </lineage>
</organism>
<dbReference type="InterPro" id="IPR032675">
    <property type="entry name" value="LRR_dom_sf"/>
</dbReference>
<dbReference type="SUPFAM" id="SSF52058">
    <property type="entry name" value="L domain-like"/>
    <property type="match status" value="1"/>
</dbReference>
<sequence>FLDDFSSECAEEYYEQCEDGQLNVKYLTDVDYLNPKINYNETESIQLTNQTLDYKYLKNFWNLLQLNFQSCQSVSKFLSLHKDSLKQLQSVTINDCGLQSLKIFSACANLTNLSVQSNNIFDIKELFSLQDCFRLKTLNLANNPVVAHAMLKEHLIFIFQKNHQVKINVFPDFNKEVALTKILSPVPNELRIENAQSQIFCTAIVFSLKFLESFQLEYFYCHNVKVDFLQLEEMFKFHQQLKKVELVNNQLEILTFQSLGKQCRFISVCKNKVHLIQLLSYDYEEIKINNCEVCELETLFSQKIDFSYSDLSQIDLNKLKTNRLVLQNCNLDKFPEFPNGTPGYIDVSNNQIKSLKRMSYDVRTLICR</sequence>
<dbReference type="EMBL" id="GDID01007484">
    <property type="protein sequence ID" value="JAP89122.1"/>
    <property type="molecule type" value="Transcribed_RNA"/>
</dbReference>
<proteinExistence type="predicted"/>
<protein>
    <recommendedName>
        <fullName evidence="2">Leucine rich repeats-containing protein</fullName>
    </recommendedName>
</protein>
<reference evidence="1" key="1">
    <citation type="submission" date="2015-07" db="EMBL/GenBank/DDBJ databases">
        <title>Adaptation to a free-living lifestyle via gene acquisitions in the diplomonad Trepomonas sp. PC1.</title>
        <authorList>
            <person name="Xu F."/>
            <person name="Jerlstrom-Hultqvist J."/>
            <person name="Kolisko M."/>
            <person name="Simpson A.G.B."/>
            <person name="Roger A.J."/>
            <person name="Svard S.G."/>
            <person name="Andersson J.O."/>
        </authorList>
    </citation>
    <scope>NUCLEOTIDE SEQUENCE</scope>
    <source>
        <strain evidence="1">PC1</strain>
    </source>
</reference>
<accession>A0A146JWY1</accession>
<dbReference type="PROSITE" id="PS51450">
    <property type="entry name" value="LRR"/>
    <property type="match status" value="1"/>
</dbReference>
<feature type="non-terminal residue" evidence="1">
    <location>
        <position position="368"/>
    </location>
</feature>
<dbReference type="InterPro" id="IPR001611">
    <property type="entry name" value="Leu-rich_rpt"/>
</dbReference>